<dbReference type="EMBL" id="SJKB01000001">
    <property type="protein sequence ID" value="TCC65874.1"/>
    <property type="molecule type" value="Genomic_DNA"/>
</dbReference>
<gene>
    <name evidence="2" type="ORF">E0H73_02795</name>
</gene>
<dbReference type="OrthoDB" id="3392539at2"/>
<evidence type="ECO:0000256" key="1">
    <source>
        <dbReference type="SAM" id="MobiDB-lite"/>
    </source>
</evidence>
<protein>
    <submittedName>
        <fullName evidence="2">Uncharacterized protein</fullName>
    </submittedName>
</protein>
<proteinExistence type="predicted"/>
<organism evidence="2 3">
    <name type="scientific">Kribbella pittospori</name>
    <dbReference type="NCBI Taxonomy" id="722689"/>
    <lineage>
        <taxon>Bacteria</taxon>
        <taxon>Bacillati</taxon>
        <taxon>Actinomycetota</taxon>
        <taxon>Actinomycetes</taxon>
        <taxon>Propionibacteriales</taxon>
        <taxon>Kribbellaceae</taxon>
        <taxon>Kribbella</taxon>
    </lineage>
</organism>
<name>A0A4R0L179_9ACTN</name>
<feature type="region of interest" description="Disordered" evidence="1">
    <location>
        <begin position="59"/>
        <end position="83"/>
    </location>
</feature>
<keyword evidence="3" id="KW-1185">Reference proteome</keyword>
<evidence type="ECO:0000313" key="3">
    <source>
        <dbReference type="Proteomes" id="UP000291144"/>
    </source>
</evidence>
<sequence>MSSGDFLEGLESEVETDLAMAQAGAPAADSPPSEWLVDPEEVEVEQTEYTSLLGAIQALETDRTDPGETPTGLDDTVRGPWEE</sequence>
<feature type="region of interest" description="Disordered" evidence="1">
    <location>
        <begin position="1"/>
        <end position="34"/>
    </location>
</feature>
<dbReference type="Proteomes" id="UP000291144">
    <property type="component" value="Unassembled WGS sequence"/>
</dbReference>
<dbReference type="RefSeq" id="WP_131350699.1">
    <property type="nucleotide sequence ID" value="NZ_SJKB01000001.1"/>
</dbReference>
<evidence type="ECO:0000313" key="2">
    <source>
        <dbReference type="EMBL" id="TCC65874.1"/>
    </source>
</evidence>
<reference evidence="2 3" key="1">
    <citation type="submission" date="2019-02" db="EMBL/GenBank/DDBJ databases">
        <title>Kribbella capetownensis sp. nov. and Kribbella speibonae sp. nov., isolated from soil.</title>
        <authorList>
            <person name="Curtis S.M."/>
            <person name="Norton I."/>
            <person name="Everest G.J."/>
            <person name="Meyers P.R."/>
        </authorList>
    </citation>
    <scope>NUCLEOTIDE SEQUENCE [LARGE SCALE GENOMIC DNA]</scope>
    <source>
        <strain evidence="2 3">NRRL B-24813</strain>
    </source>
</reference>
<comment type="caution">
    <text evidence="2">The sequence shown here is derived from an EMBL/GenBank/DDBJ whole genome shotgun (WGS) entry which is preliminary data.</text>
</comment>
<accession>A0A4R0L179</accession>
<dbReference type="AlphaFoldDB" id="A0A4R0L179"/>